<evidence type="ECO:0000256" key="10">
    <source>
        <dbReference type="SAM" id="MobiDB-lite"/>
    </source>
</evidence>
<dbReference type="PROSITE" id="PS00211">
    <property type="entry name" value="ABC_TRANSPORTER_1"/>
    <property type="match status" value="1"/>
</dbReference>
<evidence type="ECO:0000256" key="8">
    <source>
        <dbReference type="ARBA" id="ARBA00023136"/>
    </source>
</evidence>
<proteinExistence type="inferred from homology"/>
<keyword evidence="7 11" id="KW-1133">Transmembrane helix</keyword>
<evidence type="ECO:0000256" key="4">
    <source>
        <dbReference type="ARBA" id="ARBA00022692"/>
    </source>
</evidence>
<evidence type="ECO:0000313" key="15">
    <source>
        <dbReference type="Proteomes" id="UP001172102"/>
    </source>
</evidence>
<evidence type="ECO:0000256" key="3">
    <source>
        <dbReference type="ARBA" id="ARBA00022475"/>
    </source>
</evidence>
<evidence type="ECO:0000256" key="9">
    <source>
        <dbReference type="ARBA" id="ARBA00024363"/>
    </source>
</evidence>
<keyword evidence="4 11" id="KW-0812">Transmembrane</keyword>
<name>A0AA39ZS79_9PEZI</name>
<protein>
    <submittedName>
        <fullName evidence="14">Mitochondrial ATP-binding cassette sub-family B member 6</fullName>
    </submittedName>
</protein>
<keyword evidence="6 14" id="KW-0067">ATP-binding</keyword>
<feature type="transmembrane region" description="Helical" evidence="11">
    <location>
        <begin position="108"/>
        <end position="131"/>
    </location>
</feature>
<dbReference type="GO" id="GO:0140359">
    <property type="term" value="F:ABC-type transporter activity"/>
    <property type="evidence" value="ECO:0007669"/>
    <property type="project" value="InterPro"/>
</dbReference>
<evidence type="ECO:0000256" key="5">
    <source>
        <dbReference type="ARBA" id="ARBA00022741"/>
    </source>
</evidence>
<feature type="compositionally biased region" description="Acidic residues" evidence="10">
    <location>
        <begin position="180"/>
        <end position="194"/>
    </location>
</feature>
<dbReference type="Pfam" id="PF00664">
    <property type="entry name" value="ABC_membrane"/>
    <property type="match status" value="1"/>
</dbReference>
<dbReference type="PANTHER" id="PTHR24221:SF654">
    <property type="entry name" value="ATP-BINDING CASSETTE SUB-FAMILY B MEMBER 6"/>
    <property type="match status" value="1"/>
</dbReference>
<feature type="region of interest" description="Disordered" evidence="10">
    <location>
        <begin position="180"/>
        <end position="218"/>
    </location>
</feature>
<feature type="transmembrane region" description="Helical" evidence="11">
    <location>
        <begin position="143"/>
        <end position="164"/>
    </location>
</feature>
<dbReference type="InterPro" id="IPR003439">
    <property type="entry name" value="ABC_transporter-like_ATP-bd"/>
</dbReference>
<accession>A0AA39ZS79</accession>
<dbReference type="PROSITE" id="PS50893">
    <property type="entry name" value="ABC_TRANSPORTER_2"/>
    <property type="match status" value="1"/>
</dbReference>
<dbReference type="GO" id="GO:0005524">
    <property type="term" value="F:ATP binding"/>
    <property type="evidence" value="ECO:0007669"/>
    <property type="project" value="UniProtKB-KW"/>
</dbReference>
<feature type="transmembrane region" description="Helical" evidence="11">
    <location>
        <begin position="7"/>
        <end position="36"/>
    </location>
</feature>
<keyword evidence="5" id="KW-0547">Nucleotide-binding</keyword>
<dbReference type="AlphaFoldDB" id="A0AA39ZS79"/>
<reference evidence="14" key="1">
    <citation type="submission" date="2023-06" db="EMBL/GenBank/DDBJ databases">
        <title>Genome-scale phylogeny and comparative genomics of the fungal order Sordariales.</title>
        <authorList>
            <consortium name="Lawrence Berkeley National Laboratory"/>
            <person name="Hensen N."/>
            <person name="Bonometti L."/>
            <person name="Westerberg I."/>
            <person name="Brannstrom I.O."/>
            <person name="Guillou S."/>
            <person name="Cros-Aarteil S."/>
            <person name="Calhoun S."/>
            <person name="Haridas S."/>
            <person name="Kuo A."/>
            <person name="Mondo S."/>
            <person name="Pangilinan J."/>
            <person name="Riley R."/>
            <person name="Labutti K."/>
            <person name="Andreopoulos B."/>
            <person name="Lipzen A."/>
            <person name="Chen C."/>
            <person name="Yanf M."/>
            <person name="Daum C."/>
            <person name="Ng V."/>
            <person name="Clum A."/>
            <person name="Steindorff A."/>
            <person name="Ohm R."/>
            <person name="Martin F."/>
            <person name="Silar P."/>
            <person name="Natvig D."/>
            <person name="Lalanne C."/>
            <person name="Gautier V."/>
            <person name="Ament-Velasquez S.L."/>
            <person name="Kruys A."/>
            <person name="Hutchinson M.I."/>
            <person name="Powell A.J."/>
            <person name="Barry K."/>
            <person name="Miller A.N."/>
            <person name="Grigoriev I.V."/>
            <person name="Debuchy R."/>
            <person name="Gladieux P."/>
            <person name="Thoren M.H."/>
            <person name="Johannesson H."/>
        </authorList>
    </citation>
    <scope>NUCLEOTIDE SEQUENCE</scope>
    <source>
        <strain evidence="14">SMH4607-1</strain>
    </source>
</reference>
<evidence type="ECO:0000256" key="6">
    <source>
        <dbReference type="ARBA" id="ARBA00022840"/>
    </source>
</evidence>
<dbReference type="PROSITE" id="PS50929">
    <property type="entry name" value="ABC_TM1F"/>
    <property type="match status" value="1"/>
</dbReference>
<gene>
    <name evidence="14" type="ORF">B0H67DRAFT_594894</name>
</gene>
<dbReference type="GO" id="GO:0005886">
    <property type="term" value="C:plasma membrane"/>
    <property type="evidence" value="ECO:0007669"/>
    <property type="project" value="UniProtKB-SubCell"/>
</dbReference>
<dbReference type="Proteomes" id="UP001172102">
    <property type="component" value="Unassembled WGS sequence"/>
</dbReference>
<comment type="subcellular location">
    <subcellularLocation>
        <location evidence="1">Cell membrane</location>
        <topology evidence="1">Multi-pass membrane protein</topology>
    </subcellularLocation>
</comment>
<evidence type="ECO:0000256" key="11">
    <source>
        <dbReference type="SAM" id="Phobius"/>
    </source>
</evidence>
<dbReference type="SMART" id="SM00382">
    <property type="entry name" value="AAA"/>
    <property type="match status" value="1"/>
</dbReference>
<feature type="domain" description="ABC transmembrane type-1" evidence="13">
    <location>
        <begin position="265"/>
        <end position="544"/>
    </location>
</feature>
<dbReference type="EMBL" id="JAUKUA010000008">
    <property type="protein sequence ID" value="KAK0702673.1"/>
    <property type="molecule type" value="Genomic_DNA"/>
</dbReference>
<dbReference type="InterPro" id="IPR036640">
    <property type="entry name" value="ABC1_TM_sf"/>
</dbReference>
<dbReference type="Pfam" id="PF00005">
    <property type="entry name" value="ABC_tran"/>
    <property type="match status" value="1"/>
</dbReference>
<evidence type="ECO:0000313" key="14">
    <source>
        <dbReference type="EMBL" id="KAK0702673.1"/>
    </source>
</evidence>
<keyword evidence="8 11" id="KW-0472">Membrane</keyword>
<dbReference type="InterPro" id="IPR017871">
    <property type="entry name" value="ABC_transporter-like_CS"/>
</dbReference>
<dbReference type="SUPFAM" id="SSF90123">
    <property type="entry name" value="ABC transporter transmembrane region"/>
    <property type="match status" value="1"/>
</dbReference>
<feature type="transmembrane region" description="Helical" evidence="11">
    <location>
        <begin position="397"/>
        <end position="415"/>
    </location>
</feature>
<feature type="transmembrane region" description="Helical" evidence="11">
    <location>
        <begin position="300"/>
        <end position="324"/>
    </location>
</feature>
<evidence type="ECO:0000256" key="7">
    <source>
        <dbReference type="ARBA" id="ARBA00022989"/>
    </source>
</evidence>
<feature type="transmembrane region" description="Helical" evidence="11">
    <location>
        <begin position="260"/>
        <end position="280"/>
    </location>
</feature>
<comment type="caution">
    <text evidence="14">The sequence shown here is derived from an EMBL/GenBank/DDBJ whole genome shotgun (WGS) entry which is preliminary data.</text>
</comment>
<dbReference type="InterPro" id="IPR039421">
    <property type="entry name" value="Type_1_exporter"/>
</dbReference>
<dbReference type="Gene3D" id="1.20.1560.10">
    <property type="entry name" value="ABC transporter type 1, transmembrane domain"/>
    <property type="match status" value="1"/>
</dbReference>
<sequence length="831" mass="92929">MAVGLEPWIYILRGCCALAVFVTILVAAPTLSFFGIGDAKSYKSPSGFRPILVSLFLLYLSDIVVLTVEAQSRGELPDATASISISIFALTSALQLEKLATLEKVGLSVSCIYLGCWALLSAVEFFTIIWLCLRPSSAPFPPQFGIGFTAIELLAYFALSFLFYQASWGRYERLTESDIENGDSDSLTESDIENGDAASESTRYDSDDESDSDSNGCKADPLGIRMEVRKEIDELGGWWRFIKKFRIFLKFMWPFDDALLQLRFILTVFIVIVGRIISVYKPLQTAILLDALASGADPWRPLVVVIAINVADTVSSYVVQLLWIDVSLQRASKLKVEVQSKIMSLDFSFHSQAQPTDVIKAVDNAGSVDTLLDSLIFQLGPNLVTFVVAIVQLFHRYGLYAILICTHTAAYYCIVEKRYVTVATREYDKCNTLRDEQERRRQDSVRGWSTVSNHNRVRYETDLFSSAVESWMSRWRRYRMSCYGFSATQSVILSLGFFTCYAFVVYKIDSGEGLVGDLVAFTGLWALLLDPIDYFTSIVSDTIQEFLDTARLRRILERELSIPNGDQNLEQKTGKIEFRDVSFSYPGSERPIIDHLSTVIEGGLTVAFVGQSGAGKSTICNLLMRNLVPTAGTILIDDQDITTLKKDSLHENIAMMPQNPYIFNRTVTYNVRYTNPDATDEEMYEACRKAGIHKTIMARKDGYETSMGDNGQNFSGGERQRILLSRLFLERAKIKLIDEGTSALDAETEAGIKQSIEEGLADETVILVAHRLSSIRRADRIFVLGTNGKIMEYGTHDELVAKNGEYTKLWKMHIGENIGVGDTDDLIDLSA</sequence>
<dbReference type="PANTHER" id="PTHR24221">
    <property type="entry name" value="ATP-BINDING CASSETTE SUB-FAMILY B"/>
    <property type="match status" value="1"/>
</dbReference>
<dbReference type="InterPro" id="IPR003593">
    <property type="entry name" value="AAA+_ATPase"/>
</dbReference>
<keyword evidence="2" id="KW-0813">Transport</keyword>
<keyword evidence="15" id="KW-1185">Reference proteome</keyword>
<dbReference type="InterPro" id="IPR011527">
    <property type="entry name" value="ABC1_TM_dom"/>
</dbReference>
<evidence type="ECO:0000259" key="12">
    <source>
        <dbReference type="PROSITE" id="PS50893"/>
    </source>
</evidence>
<evidence type="ECO:0000256" key="2">
    <source>
        <dbReference type="ARBA" id="ARBA00022448"/>
    </source>
</evidence>
<feature type="transmembrane region" description="Helical" evidence="11">
    <location>
        <begin position="370"/>
        <end position="391"/>
    </location>
</feature>
<dbReference type="InterPro" id="IPR027417">
    <property type="entry name" value="P-loop_NTPase"/>
</dbReference>
<feature type="transmembrane region" description="Helical" evidence="11">
    <location>
        <begin position="482"/>
        <end position="504"/>
    </location>
</feature>
<comment type="similarity">
    <text evidence="9">Belongs to the ABC transporter superfamily. ABCB family. Heavy Metal importer (TC 3.A.1.210) subfamily.</text>
</comment>
<evidence type="ECO:0000256" key="1">
    <source>
        <dbReference type="ARBA" id="ARBA00004651"/>
    </source>
</evidence>
<dbReference type="Gene3D" id="3.40.50.300">
    <property type="entry name" value="P-loop containing nucleotide triphosphate hydrolases"/>
    <property type="match status" value="1"/>
</dbReference>
<feature type="transmembrane region" description="Helical" evidence="11">
    <location>
        <begin position="48"/>
        <end position="67"/>
    </location>
</feature>
<evidence type="ECO:0000259" key="13">
    <source>
        <dbReference type="PROSITE" id="PS50929"/>
    </source>
</evidence>
<feature type="domain" description="ABC transporter" evidence="12">
    <location>
        <begin position="576"/>
        <end position="812"/>
    </location>
</feature>
<dbReference type="FunFam" id="3.40.50.300:FF:000221">
    <property type="entry name" value="Multidrug ABC transporter ATP-binding protein"/>
    <property type="match status" value="1"/>
</dbReference>
<dbReference type="GO" id="GO:0016887">
    <property type="term" value="F:ATP hydrolysis activity"/>
    <property type="evidence" value="ECO:0007669"/>
    <property type="project" value="InterPro"/>
</dbReference>
<dbReference type="SUPFAM" id="SSF52540">
    <property type="entry name" value="P-loop containing nucleoside triphosphate hydrolases"/>
    <property type="match status" value="1"/>
</dbReference>
<keyword evidence="3" id="KW-1003">Cell membrane</keyword>
<organism evidence="14 15">
    <name type="scientific">Lasiosphaeris hirsuta</name>
    <dbReference type="NCBI Taxonomy" id="260670"/>
    <lineage>
        <taxon>Eukaryota</taxon>
        <taxon>Fungi</taxon>
        <taxon>Dikarya</taxon>
        <taxon>Ascomycota</taxon>
        <taxon>Pezizomycotina</taxon>
        <taxon>Sordariomycetes</taxon>
        <taxon>Sordariomycetidae</taxon>
        <taxon>Sordariales</taxon>
        <taxon>Lasiosphaeriaceae</taxon>
        <taxon>Lasiosphaeris</taxon>
    </lineage>
</organism>